<dbReference type="CDD" id="cd04280">
    <property type="entry name" value="ZnMc_astacin_like"/>
    <property type="match status" value="1"/>
</dbReference>
<keyword evidence="1 6" id="KW-0645">Protease</keyword>
<dbReference type="Proteomes" id="UP000215902">
    <property type="component" value="Unassembled WGS sequence"/>
</dbReference>
<dbReference type="InterPro" id="IPR006026">
    <property type="entry name" value="Peptidase_Metallo"/>
</dbReference>
<dbReference type="InterPro" id="IPR034035">
    <property type="entry name" value="Astacin-like_dom"/>
</dbReference>
<comment type="cofactor">
    <cofactor evidence="6 7">
        <name>Zn(2+)</name>
        <dbReference type="ChEBI" id="CHEBI:29105"/>
    </cofactor>
    <text evidence="6 7">Binds 1 zinc ion per subunit.</text>
</comment>
<comment type="caution">
    <text evidence="9">The sequence shown here is derived from an EMBL/GenBank/DDBJ whole genome shotgun (WGS) entry which is preliminary data.</text>
</comment>
<dbReference type="SUPFAM" id="SSF55486">
    <property type="entry name" value="Metalloproteases ('zincins'), catalytic domain"/>
    <property type="match status" value="1"/>
</dbReference>
<reference evidence="9 10" key="1">
    <citation type="submission" date="2017-06" db="EMBL/GenBank/DDBJ databases">
        <title>A platform for efficient transgenesis in Macrostomum lignano, a flatworm model organism for stem cell research.</title>
        <authorList>
            <person name="Berezikov E."/>
        </authorList>
    </citation>
    <scope>NUCLEOTIDE SEQUENCE [LARGE SCALE GENOMIC DNA]</scope>
    <source>
        <strain evidence="9">DV1</strain>
        <tissue evidence="9">Whole organism</tissue>
    </source>
</reference>
<name>A0A267G7I7_9PLAT</name>
<evidence type="ECO:0000256" key="1">
    <source>
        <dbReference type="ARBA" id="ARBA00022670"/>
    </source>
</evidence>
<keyword evidence="5 6" id="KW-0482">Metalloprotease</keyword>
<keyword evidence="3 6" id="KW-0378">Hydrolase</keyword>
<evidence type="ECO:0000256" key="4">
    <source>
        <dbReference type="ARBA" id="ARBA00022833"/>
    </source>
</evidence>
<dbReference type="InterPro" id="IPR024079">
    <property type="entry name" value="MetalloPept_cat_dom_sf"/>
</dbReference>
<dbReference type="Gene3D" id="3.40.390.10">
    <property type="entry name" value="Collagenase (Catalytic Domain)"/>
    <property type="match status" value="1"/>
</dbReference>
<dbReference type="PRINTS" id="PR00480">
    <property type="entry name" value="ASTACIN"/>
</dbReference>
<evidence type="ECO:0000256" key="5">
    <source>
        <dbReference type="ARBA" id="ARBA00023049"/>
    </source>
</evidence>
<feature type="domain" description="Peptidase M12A" evidence="8">
    <location>
        <begin position="90"/>
        <end position="289"/>
    </location>
</feature>
<dbReference type="AlphaFoldDB" id="A0A267G7I7"/>
<keyword evidence="6" id="KW-1015">Disulfide bond</keyword>
<dbReference type="STRING" id="282301.A0A267G7I7"/>
<keyword evidence="2 6" id="KW-0479">Metal-binding</keyword>
<organism evidence="9 10">
    <name type="scientific">Macrostomum lignano</name>
    <dbReference type="NCBI Taxonomy" id="282301"/>
    <lineage>
        <taxon>Eukaryota</taxon>
        <taxon>Metazoa</taxon>
        <taxon>Spiralia</taxon>
        <taxon>Lophotrochozoa</taxon>
        <taxon>Platyhelminthes</taxon>
        <taxon>Rhabditophora</taxon>
        <taxon>Macrostomorpha</taxon>
        <taxon>Macrostomida</taxon>
        <taxon>Macrostomidae</taxon>
        <taxon>Macrostomum</taxon>
    </lineage>
</organism>
<dbReference type="GO" id="GO:0008270">
    <property type="term" value="F:zinc ion binding"/>
    <property type="evidence" value="ECO:0007669"/>
    <property type="project" value="UniProtKB-UniRule"/>
</dbReference>
<evidence type="ECO:0000256" key="2">
    <source>
        <dbReference type="ARBA" id="ARBA00022723"/>
    </source>
</evidence>
<sequence length="289" mass="32080">PPPSLYKYGLKVALLTIDRKRKRALKYFLKQNIYKNPPRPTMKAIVLMLVGIAVAAAAPVDNAADRDDPSSLEYGNLIEGDIEPLEGAFSGLLSTSNRWPGGVVVYKIDSSLSSTAKSRSLTAMQRITEETKGCIRFRQATSSDGSRFVRIRDRDSGCSATVGYWGRETRVSLSPRCSVGTIMHEFQHTLGVYHQQSRPDRDSYVKIALENVKSGHEHNFSKRSSSQVGTFGLRYDFGSQMHYSEYAFSKNGQKTIVPLPGKVPSGVKIGQRDRMSTNDVALLKAMYKC</sequence>
<feature type="binding site" evidence="6">
    <location>
        <position position="188"/>
    </location>
    <ligand>
        <name>Zn(2+)</name>
        <dbReference type="ChEBI" id="CHEBI:29105"/>
        <note>catalytic</note>
    </ligand>
</feature>
<evidence type="ECO:0000313" key="9">
    <source>
        <dbReference type="EMBL" id="PAA81988.1"/>
    </source>
</evidence>
<feature type="binding site" evidence="6">
    <location>
        <position position="194"/>
    </location>
    <ligand>
        <name>Zn(2+)</name>
        <dbReference type="ChEBI" id="CHEBI:29105"/>
        <note>catalytic</note>
    </ligand>
</feature>
<dbReference type="SMART" id="SM00235">
    <property type="entry name" value="ZnMc"/>
    <property type="match status" value="1"/>
</dbReference>
<feature type="disulfide bond" evidence="6">
    <location>
        <begin position="134"/>
        <end position="289"/>
    </location>
</feature>
<dbReference type="InterPro" id="IPR001506">
    <property type="entry name" value="Peptidase_M12A"/>
</dbReference>
<dbReference type="EMBL" id="NIVC01000504">
    <property type="protein sequence ID" value="PAA81988.1"/>
    <property type="molecule type" value="Genomic_DNA"/>
</dbReference>
<dbReference type="EC" id="3.4.24.-" evidence="7"/>
<comment type="caution">
    <text evidence="6">Lacks conserved residue(s) required for the propagation of feature annotation.</text>
</comment>
<dbReference type="PANTHER" id="PTHR10127">
    <property type="entry name" value="DISCOIDIN, CUB, EGF, LAMININ , AND ZINC METALLOPROTEASE DOMAIN CONTAINING"/>
    <property type="match status" value="1"/>
</dbReference>
<feature type="active site" evidence="6">
    <location>
        <position position="185"/>
    </location>
</feature>
<evidence type="ECO:0000313" key="10">
    <source>
        <dbReference type="Proteomes" id="UP000215902"/>
    </source>
</evidence>
<evidence type="ECO:0000256" key="7">
    <source>
        <dbReference type="RuleBase" id="RU361183"/>
    </source>
</evidence>
<evidence type="ECO:0000259" key="8">
    <source>
        <dbReference type="PROSITE" id="PS51864"/>
    </source>
</evidence>
<keyword evidence="4 6" id="KW-0862">Zinc</keyword>
<evidence type="ECO:0000256" key="3">
    <source>
        <dbReference type="ARBA" id="ARBA00022801"/>
    </source>
</evidence>
<accession>A0A267G7I7</accession>
<dbReference type="GO" id="GO:0006508">
    <property type="term" value="P:proteolysis"/>
    <property type="evidence" value="ECO:0007669"/>
    <property type="project" value="UniProtKB-KW"/>
</dbReference>
<keyword evidence="10" id="KW-1185">Reference proteome</keyword>
<dbReference type="PROSITE" id="PS51864">
    <property type="entry name" value="ASTACIN"/>
    <property type="match status" value="1"/>
</dbReference>
<feature type="non-terminal residue" evidence="9">
    <location>
        <position position="1"/>
    </location>
</feature>
<protein>
    <recommendedName>
        <fullName evidence="7">Metalloendopeptidase</fullName>
        <ecNumber evidence="7">3.4.24.-</ecNumber>
    </recommendedName>
</protein>
<dbReference type="Pfam" id="PF01400">
    <property type="entry name" value="Astacin"/>
    <property type="match status" value="1"/>
</dbReference>
<gene>
    <name evidence="9" type="ORF">BOX15_Mlig010387g3</name>
</gene>
<dbReference type="GO" id="GO:0004222">
    <property type="term" value="F:metalloendopeptidase activity"/>
    <property type="evidence" value="ECO:0007669"/>
    <property type="project" value="UniProtKB-UniRule"/>
</dbReference>
<dbReference type="OrthoDB" id="291007at2759"/>
<evidence type="ECO:0000256" key="6">
    <source>
        <dbReference type="PROSITE-ProRule" id="PRU01211"/>
    </source>
</evidence>
<dbReference type="PANTHER" id="PTHR10127:SF780">
    <property type="entry name" value="METALLOENDOPEPTIDASE"/>
    <property type="match status" value="1"/>
</dbReference>
<proteinExistence type="predicted"/>
<feature type="binding site" evidence="6">
    <location>
        <position position="184"/>
    </location>
    <ligand>
        <name>Zn(2+)</name>
        <dbReference type="ChEBI" id="CHEBI:29105"/>
        <note>catalytic</note>
    </ligand>
</feature>